<evidence type="ECO:0000256" key="6">
    <source>
        <dbReference type="SAM" id="Phobius"/>
    </source>
</evidence>
<evidence type="ECO:0000256" key="2">
    <source>
        <dbReference type="ARBA" id="ARBA00006832"/>
    </source>
</evidence>
<reference evidence="8" key="1">
    <citation type="submission" date="2025-08" db="UniProtKB">
        <authorList>
            <consortium name="Ensembl"/>
        </authorList>
    </citation>
    <scope>IDENTIFICATION</scope>
</reference>
<dbReference type="InterPro" id="IPR013272">
    <property type="entry name" value="Vps72/YL1_C"/>
</dbReference>
<feature type="domain" description="Vps72/YL1 C-terminal" evidence="7">
    <location>
        <begin position="275"/>
        <end position="304"/>
    </location>
</feature>
<dbReference type="Pfam" id="PF05764">
    <property type="entry name" value="YL1"/>
    <property type="match status" value="1"/>
</dbReference>
<evidence type="ECO:0000256" key="4">
    <source>
        <dbReference type="ARBA" id="ARBA00032814"/>
    </source>
</evidence>
<dbReference type="Pfam" id="PF08265">
    <property type="entry name" value="YL1_C"/>
    <property type="match status" value="1"/>
</dbReference>
<dbReference type="InterPro" id="IPR046757">
    <property type="entry name" value="YL1_N"/>
</dbReference>
<keyword evidence="6" id="KW-1133">Transmembrane helix</keyword>
<feature type="region of interest" description="Disordered" evidence="5">
    <location>
        <begin position="120"/>
        <end position="158"/>
    </location>
</feature>
<feature type="transmembrane region" description="Helical" evidence="6">
    <location>
        <begin position="319"/>
        <end position="338"/>
    </location>
</feature>
<evidence type="ECO:0000256" key="3">
    <source>
        <dbReference type="ARBA" id="ARBA00020000"/>
    </source>
</evidence>
<reference evidence="8" key="2">
    <citation type="submission" date="2025-09" db="UniProtKB">
        <authorList>
            <consortium name="Ensembl"/>
        </authorList>
    </citation>
    <scope>IDENTIFICATION</scope>
</reference>
<dbReference type="Proteomes" id="UP000261620">
    <property type="component" value="Unplaced"/>
</dbReference>
<protein>
    <recommendedName>
        <fullName evidence="3">Vacuolar protein sorting-associated protein 72 homolog</fullName>
    </recommendedName>
    <alternativeName>
        <fullName evidence="4">Transcription factor-like 1</fullName>
    </alternativeName>
</protein>
<dbReference type="AlphaFoldDB" id="A0A3Q3XJX3"/>
<keyword evidence="6" id="KW-0472">Membrane</keyword>
<evidence type="ECO:0000313" key="9">
    <source>
        <dbReference type="Proteomes" id="UP000261620"/>
    </source>
</evidence>
<sequence>MNLVGGREPRKTAGNRMSKLLDAEEEDEFYKTTYGGFNDESGDDEYHGEHSDTEDEVDSDFDIDEGDEPDSDQEEDAPRRKSRVVTKAYKVETISIYQALSQKTKVELKRRIPQEFQDFAETRKSVRQSTSEHTRKTNLRLQERQDAPRRRRGAHRDRPLTQEELLAEAKLTAEINIRSLENYERLEADKKKQVHKKRRFEGPTIRYHSVLMPLVSPSALKEENVDVEGYNPTTPSQQPAGGLCSRTYITFSDDEAFEVAFPRAAQSSPPLPVQEVCPVTHKAALYRDPVTDIPYANTRAFRIIREAYRKYVAPSNPPAIFFFFFSIICLLLTIRFLAHALSLPSFYRLAFLLSVSMAM</sequence>
<dbReference type="GO" id="GO:0005634">
    <property type="term" value="C:nucleus"/>
    <property type="evidence" value="ECO:0007669"/>
    <property type="project" value="TreeGrafter"/>
</dbReference>
<dbReference type="SMART" id="SM00993">
    <property type="entry name" value="YL1_C"/>
    <property type="match status" value="1"/>
</dbReference>
<evidence type="ECO:0000259" key="7">
    <source>
        <dbReference type="SMART" id="SM00993"/>
    </source>
</evidence>
<accession>A0A3Q3XJX3</accession>
<dbReference type="Ensembl" id="ENSMMOT00000024299.1">
    <property type="protein sequence ID" value="ENSMMOP00000023901.1"/>
    <property type="gene ID" value="ENSMMOG00000018182.1"/>
</dbReference>
<evidence type="ECO:0000256" key="5">
    <source>
        <dbReference type="SAM" id="MobiDB-lite"/>
    </source>
</evidence>
<name>A0A3Q3XJX3_MOLML</name>
<feature type="region of interest" description="Disordered" evidence="5">
    <location>
        <begin position="1"/>
        <end position="83"/>
    </location>
</feature>
<proteinExistence type="inferred from homology"/>
<feature type="compositionally biased region" description="Basic and acidic residues" evidence="5">
    <location>
        <begin position="120"/>
        <end position="148"/>
    </location>
</feature>
<comment type="similarity">
    <text evidence="2">Belongs to the VPS72/YL1 family.</text>
</comment>
<evidence type="ECO:0000313" key="8">
    <source>
        <dbReference type="Ensembl" id="ENSMMOP00000023901.1"/>
    </source>
</evidence>
<dbReference type="OMA" id="TGPTIRY"/>
<keyword evidence="9" id="KW-1185">Reference proteome</keyword>
<dbReference type="PANTHER" id="PTHR13275">
    <property type="entry name" value="YL-1 PROTEIN TRANSCRIPTION FACTOR-LIKE 1"/>
    <property type="match status" value="1"/>
</dbReference>
<organism evidence="8 9">
    <name type="scientific">Mola mola</name>
    <name type="common">Ocean sunfish</name>
    <name type="synonym">Tetraodon mola</name>
    <dbReference type="NCBI Taxonomy" id="94237"/>
    <lineage>
        <taxon>Eukaryota</taxon>
        <taxon>Metazoa</taxon>
        <taxon>Chordata</taxon>
        <taxon>Craniata</taxon>
        <taxon>Vertebrata</taxon>
        <taxon>Euteleostomi</taxon>
        <taxon>Actinopterygii</taxon>
        <taxon>Neopterygii</taxon>
        <taxon>Teleostei</taxon>
        <taxon>Neoteleostei</taxon>
        <taxon>Acanthomorphata</taxon>
        <taxon>Eupercaria</taxon>
        <taxon>Tetraodontiformes</taxon>
        <taxon>Molidae</taxon>
        <taxon>Mola</taxon>
    </lineage>
</organism>
<dbReference type="STRING" id="94237.ENSMMOP00000023901"/>
<dbReference type="PANTHER" id="PTHR13275:SF4">
    <property type="entry name" value="VACUOLAR PROTEIN SORTING-ASSOCIATED PROTEIN 72 HOMOLOG"/>
    <property type="match status" value="1"/>
</dbReference>
<feature type="compositionally biased region" description="Acidic residues" evidence="5">
    <location>
        <begin position="52"/>
        <end position="75"/>
    </location>
</feature>
<keyword evidence="6" id="KW-0812">Transmembrane</keyword>
<evidence type="ECO:0000256" key="1">
    <source>
        <dbReference type="ARBA" id="ARBA00002050"/>
    </source>
</evidence>
<comment type="function">
    <text evidence="1">Deposition-and-exchange histone chaperone specific for H2AZ1, specifically chaperones H2AZ1 and deposits it into nucleosomes. As component of the SRCAP complex, mediates the ATP-dependent exchange of histone H2AZ1/H2B dimers for nucleosomal H2A/H2B, leading to transcriptional regulation of selected genes by chromatin remodeling.</text>
</comment>